<dbReference type="OrthoDB" id="9803916at2"/>
<feature type="domain" description="Beta-Casp" evidence="3">
    <location>
        <begin position="249"/>
        <end position="387"/>
    </location>
</feature>
<dbReference type="InterPro" id="IPR036866">
    <property type="entry name" value="RibonucZ/Hydroxyglut_hydro"/>
</dbReference>
<evidence type="ECO:0000256" key="1">
    <source>
        <dbReference type="ARBA" id="ARBA00022801"/>
    </source>
</evidence>
<gene>
    <name evidence="4" type="ORF">ZRA01_35670</name>
</gene>
<accession>A0A4Y4D174</accession>
<keyword evidence="1 4" id="KW-0378">Hydrolase</keyword>
<dbReference type="GO" id="GO:0016787">
    <property type="term" value="F:hydrolase activity"/>
    <property type="evidence" value="ECO:0007669"/>
    <property type="project" value="UniProtKB-KW"/>
</dbReference>
<evidence type="ECO:0000313" key="5">
    <source>
        <dbReference type="Proteomes" id="UP000318422"/>
    </source>
</evidence>
<evidence type="ECO:0000259" key="3">
    <source>
        <dbReference type="SMART" id="SM01027"/>
    </source>
</evidence>
<dbReference type="InterPro" id="IPR050698">
    <property type="entry name" value="MBL"/>
</dbReference>
<dbReference type="SMART" id="SM01027">
    <property type="entry name" value="Beta-Casp"/>
    <property type="match status" value="1"/>
</dbReference>
<evidence type="ECO:0000313" key="4">
    <source>
        <dbReference type="EMBL" id="GEC97494.1"/>
    </source>
</evidence>
<dbReference type="CDD" id="cd16295">
    <property type="entry name" value="TTHA0252-CPSF-like_MBL-fold"/>
    <property type="match status" value="1"/>
</dbReference>
<dbReference type="Proteomes" id="UP000318422">
    <property type="component" value="Unassembled WGS sequence"/>
</dbReference>
<organism evidence="4 5">
    <name type="scientific">Zoogloea ramigera</name>
    <dbReference type="NCBI Taxonomy" id="350"/>
    <lineage>
        <taxon>Bacteria</taxon>
        <taxon>Pseudomonadati</taxon>
        <taxon>Pseudomonadota</taxon>
        <taxon>Betaproteobacteria</taxon>
        <taxon>Rhodocyclales</taxon>
        <taxon>Zoogloeaceae</taxon>
        <taxon>Zoogloea</taxon>
    </lineage>
</organism>
<dbReference type="InterPro" id="IPR022712">
    <property type="entry name" value="Beta_Casp"/>
</dbReference>
<keyword evidence="5" id="KW-1185">Reference proteome</keyword>
<dbReference type="Pfam" id="PF00753">
    <property type="entry name" value="Lactamase_B"/>
    <property type="match status" value="1"/>
</dbReference>
<dbReference type="Gene3D" id="3.40.50.10890">
    <property type="match status" value="1"/>
</dbReference>
<comment type="caution">
    <text evidence="4">The sequence shown here is derived from an EMBL/GenBank/DDBJ whole genome shotgun (WGS) entry which is preliminary data.</text>
</comment>
<dbReference type="AlphaFoldDB" id="A0A4Y4D174"/>
<dbReference type="EMBL" id="BJNV01000093">
    <property type="protein sequence ID" value="GEC97494.1"/>
    <property type="molecule type" value="Genomic_DNA"/>
</dbReference>
<dbReference type="Pfam" id="PF10996">
    <property type="entry name" value="Beta-Casp"/>
    <property type="match status" value="1"/>
</dbReference>
<proteinExistence type="predicted"/>
<evidence type="ECO:0000259" key="2">
    <source>
        <dbReference type="SMART" id="SM00849"/>
    </source>
</evidence>
<dbReference type="Pfam" id="PF07521">
    <property type="entry name" value="RMMBL"/>
    <property type="match status" value="1"/>
</dbReference>
<protein>
    <submittedName>
        <fullName evidence="4">MBL fold hydrolase</fullName>
    </submittedName>
</protein>
<reference evidence="4 5" key="1">
    <citation type="submission" date="2019-06" db="EMBL/GenBank/DDBJ databases">
        <title>Whole genome shotgun sequence of Zoogloea ramigera NBRC 15342.</title>
        <authorList>
            <person name="Hosoyama A."/>
            <person name="Uohara A."/>
            <person name="Ohji S."/>
            <person name="Ichikawa N."/>
        </authorList>
    </citation>
    <scope>NUCLEOTIDE SEQUENCE [LARGE SCALE GENOMIC DNA]</scope>
    <source>
        <strain evidence="4 5">NBRC 15342</strain>
    </source>
</reference>
<sequence length="475" mass="51936">MLANIVHHGAFNGVTGSCHQLFIDDVNSLLIDCGLFQGAETAPDGRAGAEQLEIGFAVEHVRALVATHVHIDHVGRIPWLLAAGFKGPIYCSEPSARLLPVVLADAFAMGVTRDARLVERYLRMVEARIRPLAYDAWQPVFAGPGGACRIRLQRAGHILGSAYVECDITRPGGETRRVVFSGDLGAPWTPMLPAPRSPEAADVVVLESTYGDSLHENRHTRRERLQAVVERALGNGGTVIVPAFSIGRTQELLYEFEDILYRQQKNPGPHAAQWAWLPIYLDSPLAGRFTRVYRELQPFWDTEALARVRAGRKPLAFEQLVAIDEHVDHEANVRRLARSGEPAVVIAASGMCAGGRVMNYLKAMLHDPRHDVLFVGYQARGTPGNAIQTHGPGGGYVDLDGERITIRAGIHSLSGYSAHADQNDLVRFVTRMGQLPAEVRLIHGDTEARQALAERIVAETGGRVTVMNGDEHSLP</sequence>
<name>A0A4Y4D174_ZOORA</name>
<dbReference type="SMART" id="SM00849">
    <property type="entry name" value="Lactamase_B"/>
    <property type="match status" value="1"/>
</dbReference>
<feature type="domain" description="Metallo-beta-lactamase" evidence="2">
    <location>
        <begin position="17"/>
        <end position="244"/>
    </location>
</feature>
<dbReference type="PANTHER" id="PTHR11203:SF37">
    <property type="entry name" value="INTEGRATOR COMPLEX SUBUNIT 11"/>
    <property type="match status" value="1"/>
</dbReference>
<dbReference type="PANTHER" id="PTHR11203">
    <property type="entry name" value="CLEAVAGE AND POLYADENYLATION SPECIFICITY FACTOR FAMILY MEMBER"/>
    <property type="match status" value="1"/>
</dbReference>
<dbReference type="SUPFAM" id="SSF56281">
    <property type="entry name" value="Metallo-hydrolase/oxidoreductase"/>
    <property type="match status" value="1"/>
</dbReference>
<dbReference type="InterPro" id="IPR001279">
    <property type="entry name" value="Metallo-B-lactamas"/>
</dbReference>
<dbReference type="InterPro" id="IPR011108">
    <property type="entry name" value="RMMBL"/>
</dbReference>
<dbReference type="Gene3D" id="3.60.15.10">
    <property type="entry name" value="Ribonuclease Z/Hydroxyacylglutathione hydrolase-like"/>
    <property type="match status" value="1"/>
</dbReference>
<dbReference type="GO" id="GO:0004521">
    <property type="term" value="F:RNA endonuclease activity"/>
    <property type="evidence" value="ECO:0007669"/>
    <property type="project" value="TreeGrafter"/>
</dbReference>
<dbReference type="RefSeq" id="WP_141354795.1">
    <property type="nucleotide sequence ID" value="NZ_BJNV01000093.1"/>
</dbReference>